<dbReference type="EMBL" id="JARQWQ010000039">
    <property type="protein sequence ID" value="KAK2559789.1"/>
    <property type="molecule type" value="Genomic_DNA"/>
</dbReference>
<reference evidence="1" key="1">
    <citation type="journal article" date="2023" name="G3 (Bethesda)">
        <title>Whole genome assembly and annotation of the endangered Caribbean coral Acropora cervicornis.</title>
        <authorList>
            <person name="Selwyn J.D."/>
            <person name="Vollmer S.V."/>
        </authorList>
    </citation>
    <scope>NUCLEOTIDE SEQUENCE</scope>
    <source>
        <strain evidence="1">K2</strain>
    </source>
</reference>
<dbReference type="Proteomes" id="UP001249851">
    <property type="component" value="Unassembled WGS sequence"/>
</dbReference>
<dbReference type="AlphaFoldDB" id="A0AAD9V3D0"/>
<name>A0AAD9V3D0_ACRCE</name>
<reference evidence="1" key="2">
    <citation type="journal article" date="2023" name="Science">
        <title>Genomic signatures of disease resistance in endangered staghorn corals.</title>
        <authorList>
            <person name="Vollmer S.V."/>
            <person name="Selwyn J.D."/>
            <person name="Despard B.A."/>
            <person name="Roesel C.L."/>
        </authorList>
    </citation>
    <scope>NUCLEOTIDE SEQUENCE</scope>
    <source>
        <strain evidence="1">K2</strain>
    </source>
</reference>
<sequence length="195" mass="22974">MENDSRFYVVLWPSIHMRRWILFTVGRLEVVDYSCGNPGIQWTSIDWFKLLSHDPNPQYVVIGWVDAYKNSIASVMLFQGFIDFDHWKFVEMSLFQERIHFVHFGHLFSKHLSDVVFKFCIHTQQVALWVTLLLAFFPAEKVKRKEDSEHETFPSITEWVDQLNDRCSCVTFVTFVAIGTPREDLLPVETKTEHA</sequence>
<proteinExistence type="predicted"/>
<keyword evidence="2" id="KW-1185">Reference proteome</keyword>
<comment type="caution">
    <text evidence="1">The sequence shown here is derived from an EMBL/GenBank/DDBJ whole genome shotgun (WGS) entry which is preliminary data.</text>
</comment>
<evidence type="ECO:0000313" key="1">
    <source>
        <dbReference type="EMBL" id="KAK2559789.1"/>
    </source>
</evidence>
<organism evidence="1 2">
    <name type="scientific">Acropora cervicornis</name>
    <name type="common">Staghorn coral</name>
    <dbReference type="NCBI Taxonomy" id="6130"/>
    <lineage>
        <taxon>Eukaryota</taxon>
        <taxon>Metazoa</taxon>
        <taxon>Cnidaria</taxon>
        <taxon>Anthozoa</taxon>
        <taxon>Hexacorallia</taxon>
        <taxon>Scleractinia</taxon>
        <taxon>Astrocoeniina</taxon>
        <taxon>Acroporidae</taxon>
        <taxon>Acropora</taxon>
    </lineage>
</organism>
<protein>
    <submittedName>
        <fullName evidence="1">Uncharacterized protein</fullName>
    </submittedName>
</protein>
<accession>A0AAD9V3D0</accession>
<evidence type="ECO:0000313" key="2">
    <source>
        <dbReference type="Proteomes" id="UP001249851"/>
    </source>
</evidence>
<gene>
    <name evidence="1" type="ORF">P5673_017886</name>
</gene>